<evidence type="ECO:0000313" key="3">
    <source>
        <dbReference type="Proteomes" id="UP000554482"/>
    </source>
</evidence>
<evidence type="ECO:0000313" key="2">
    <source>
        <dbReference type="EMBL" id="KAF5178609.1"/>
    </source>
</evidence>
<dbReference type="AlphaFoldDB" id="A0A7J6V0X2"/>
<comment type="caution">
    <text evidence="2">The sequence shown here is derived from an EMBL/GenBank/DDBJ whole genome shotgun (WGS) entry which is preliminary data.</text>
</comment>
<organism evidence="2 3">
    <name type="scientific">Thalictrum thalictroides</name>
    <name type="common">Rue-anemone</name>
    <name type="synonym">Anemone thalictroides</name>
    <dbReference type="NCBI Taxonomy" id="46969"/>
    <lineage>
        <taxon>Eukaryota</taxon>
        <taxon>Viridiplantae</taxon>
        <taxon>Streptophyta</taxon>
        <taxon>Embryophyta</taxon>
        <taxon>Tracheophyta</taxon>
        <taxon>Spermatophyta</taxon>
        <taxon>Magnoliopsida</taxon>
        <taxon>Ranunculales</taxon>
        <taxon>Ranunculaceae</taxon>
        <taxon>Thalictroideae</taxon>
        <taxon>Thalictrum</taxon>
    </lineage>
</organism>
<protein>
    <submittedName>
        <fullName evidence="2">Uncharacterized protein</fullName>
    </submittedName>
</protein>
<accession>A0A7J6V0X2</accession>
<dbReference type="EMBL" id="JABWDY010039874">
    <property type="protein sequence ID" value="KAF5178609.1"/>
    <property type="molecule type" value="Genomic_DNA"/>
</dbReference>
<name>A0A7J6V0X2_THATH</name>
<feature type="compositionally biased region" description="Basic and acidic residues" evidence="1">
    <location>
        <begin position="26"/>
        <end position="45"/>
    </location>
</feature>
<evidence type="ECO:0000256" key="1">
    <source>
        <dbReference type="SAM" id="MobiDB-lite"/>
    </source>
</evidence>
<proteinExistence type="predicted"/>
<feature type="region of interest" description="Disordered" evidence="1">
    <location>
        <begin position="1"/>
        <end position="83"/>
    </location>
</feature>
<keyword evidence="3" id="KW-1185">Reference proteome</keyword>
<feature type="compositionally biased region" description="Basic and acidic residues" evidence="1">
    <location>
        <begin position="1"/>
        <end position="18"/>
    </location>
</feature>
<gene>
    <name evidence="2" type="ORF">FRX31_031803</name>
</gene>
<sequence>MIEDGVLDRINKEQKEVPQKQNGGQNKEKGNKHDVVSNDMADKSKAAQPGTLGTSSDKEVRNTNKKQVGGNNPKPQKGKGKRR</sequence>
<reference evidence="2 3" key="1">
    <citation type="submission" date="2020-06" db="EMBL/GenBank/DDBJ databases">
        <title>Transcriptomic and genomic resources for Thalictrum thalictroides and T. hernandezii: Facilitating candidate gene discovery in an emerging model plant lineage.</title>
        <authorList>
            <person name="Arias T."/>
            <person name="Riano-Pachon D.M."/>
            <person name="Di Stilio V.S."/>
        </authorList>
    </citation>
    <scope>NUCLEOTIDE SEQUENCE [LARGE SCALE GENOMIC DNA]</scope>
    <source>
        <strain evidence="3">cv. WT478/WT964</strain>
        <tissue evidence="2">Leaves</tissue>
    </source>
</reference>
<dbReference type="Proteomes" id="UP000554482">
    <property type="component" value="Unassembled WGS sequence"/>
</dbReference>